<sequence>MRHTTEKRQSDAARRCEDDLYEVEYCAEKEIFAAFLSGSQTHDEEQPELDSAHSTDVGNNDPADDERDNDAAETELREQQQQSETRQHQQLQPAQERWPLQQLQQEGQQQWQLQQQDQQRLLQQPQQQQLLHCQALSGSPLVSDSIITWPRRPPSTASRKYLKFVKRMYKWQKHRFLQEHSMEEFKVLKAQVKRSSKNK</sequence>
<feature type="compositionally biased region" description="Low complexity" evidence="1">
    <location>
        <begin position="79"/>
        <end position="92"/>
    </location>
</feature>
<dbReference type="Proteomes" id="UP000030744">
    <property type="component" value="Unassembled WGS sequence"/>
</dbReference>
<dbReference type="AlphaFoldDB" id="U6KM67"/>
<reference evidence="2" key="2">
    <citation type="submission" date="2013-10" db="EMBL/GenBank/DDBJ databases">
        <authorList>
            <person name="Aslett M."/>
        </authorList>
    </citation>
    <scope>NUCLEOTIDE SEQUENCE [LARGE SCALE GENOMIC DNA]</scope>
    <source>
        <strain evidence="2">Houghton</strain>
    </source>
</reference>
<gene>
    <name evidence="2" type="ORF">EMH_0020300</name>
</gene>
<dbReference type="RefSeq" id="XP_037878841.1">
    <property type="nucleotide sequence ID" value="XM_038022987.1"/>
</dbReference>
<proteinExistence type="predicted"/>
<protein>
    <submittedName>
        <fullName evidence="2">Uncharacterized protein</fullName>
    </submittedName>
</protein>
<accession>U6KM67</accession>
<name>U6KM67_9EIME</name>
<evidence type="ECO:0000313" key="2">
    <source>
        <dbReference type="EMBL" id="CDJ36553.1"/>
    </source>
</evidence>
<dbReference type="VEuPathDB" id="ToxoDB:EMH_0020300"/>
<feature type="compositionally biased region" description="Acidic residues" evidence="1">
    <location>
        <begin position="62"/>
        <end position="73"/>
    </location>
</feature>
<dbReference type="EMBL" id="HG736251">
    <property type="protein sequence ID" value="CDJ36553.1"/>
    <property type="molecule type" value="Genomic_DNA"/>
</dbReference>
<evidence type="ECO:0000313" key="3">
    <source>
        <dbReference type="Proteomes" id="UP000030744"/>
    </source>
</evidence>
<evidence type="ECO:0000256" key="1">
    <source>
        <dbReference type="SAM" id="MobiDB-lite"/>
    </source>
</evidence>
<keyword evidence="3" id="KW-1185">Reference proteome</keyword>
<feature type="region of interest" description="Disordered" evidence="1">
    <location>
        <begin position="37"/>
        <end position="94"/>
    </location>
</feature>
<dbReference type="OrthoDB" id="10640968at2759"/>
<organism evidence="2 3">
    <name type="scientific">Eimeria mitis</name>
    <dbReference type="NCBI Taxonomy" id="44415"/>
    <lineage>
        <taxon>Eukaryota</taxon>
        <taxon>Sar</taxon>
        <taxon>Alveolata</taxon>
        <taxon>Apicomplexa</taxon>
        <taxon>Conoidasida</taxon>
        <taxon>Coccidia</taxon>
        <taxon>Eucoccidiorida</taxon>
        <taxon>Eimeriorina</taxon>
        <taxon>Eimeriidae</taxon>
        <taxon>Eimeria</taxon>
    </lineage>
</organism>
<reference evidence="2" key="1">
    <citation type="submission" date="2013-10" db="EMBL/GenBank/DDBJ databases">
        <title>Genomic analysis of the causative agents of coccidiosis in chickens.</title>
        <authorList>
            <person name="Reid A.J."/>
            <person name="Blake D."/>
            <person name="Billington K."/>
            <person name="Browne H."/>
            <person name="Dunn M."/>
            <person name="Hung S."/>
            <person name="Kawahara F."/>
            <person name="Miranda-Saavedra D."/>
            <person name="Mourier T."/>
            <person name="Nagra H."/>
            <person name="Otto T.D."/>
            <person name="Rawlings N."/>
            <person name="Sanchez A."/>
            <person name="Sanders M."/>
            <person name="Subramaniam C."/>
            <person name="Tay Y."/>
            <person name="Dear P."/>
            <person name="Doerig C."/>
            <person name="Gruber A."/>
            <person name="Parkinson J."/>
            <person name="Shirley M."/>
            <person name="Wan K.L."/>
            <person name="Berriman M."/>
            <person name="Tomley F."/>
            <person name="Pain A."/>
        </authorList>
    </citation>
    <scope>NUCLEOTIDE SEQUENCE [LARGE SCALE GENOMIC DNA]</scope>
    <source>
        <strain evidence="2">Houghton</strain>
    </source>
</reference>
<dbReference type="GeneID" id="60403858"/>